<feature type="transmembrane region" description="Helical" evidence="1">
    <location>
        <begin position="21"/>
        <end position="43"/>
    </location>
</feature>
<keyword evidence="1" id="KW-1133">Transmembrane helix</keyword>
<feature type="transmembrane region" description="Helical" evidence="1">
    <location>
        <begin position="49"/>
        <end position="69"/>
    </location>
</feature>
<dbReference type="EMBL" id="JAMTCO010000009">
    <property type="protein sequence ID" value="MCP2271578.1"/>
    <property type="molecule type" value="Genomic_DNA"/>
</dbReference>
<reference evidence="2 3" key="1">
    <citation type="submission" date="2022-06" db="EMBL/GenBank/DDBJ databases">
        <title>Genomic Encyclopedia of Archaeal and Bacterial Type Strains, Phase II (KMG-II): from individual species to whole genera.</title>
        <authorList>
            <person name="Goeker M."/>
        </authorList>
    </citation>
    <scope>NUCLEOTIDE SEQUENCE [LARGE SCALE GENOMIC DNA]</scope>
    <source>
        <strain evidence="2 3">DSM 44255</strain>
    </source>
</reference>
<feature type="transmembrane region" description="Helical" evidence="1">
    <location>
        <begin position="114"/>
        <end position="136"/>
    </location>
</feature>
<comment type="caution">
    <text evidence="2">The sequence shown here is derived from an EMBL/GenBank/DDBJ whole genome shotgun (WGS) entry which is preliminary data.</text>
</comment>
<evidence type="ECO:0000313" key="2">
    <source>
        <dbReference type="EMBL" id="MCP2271578.1"/>
    </source>
</evidence>
<evidence type="ECO:0000313" key="3">
    <source>
        <dbReference type="Proteomes" id="UP001205185"/>
    </source>
</evidence>
<feature type="transmembrane region" description="Helical" evidence="1">
    <location>
        <begin position="89"/>
        <end position="108"/>
    </location>
</feature>
<dbReference type="Proteomes" id="UP001205185">
    <property type="component" value="Unassembled WGS sequence"/>
</dbReference>
<gene>
    <name evidence="2" type="ORF">LV75_004092</name>
</gene>
<accession>A0ABT1IG79</accession>
<keyword evidence="1" id="KW-0812">Transmembrane</keyword>
<keyword evidence="3" id="KW-1185">Reference proteome</keyword>
<evidence type="ECO:0000256" key="1">
    <source>
        <dbReference type="SAM" id="Phobius"/>
    </source>
</evidence>
<protein>
    <submittedName>
        <fullName evidence="2">Uncharacterized protein</fullName>
    </submittedName>
</protein>
<sequence>MTYQGPPTGGQHQQPEPSAKIAINTHGLLGVVLILVAVGIAISKHWDVPWLYFLVGIVGYAGAVLFLTFQISQSERPVRVHPPGYRFTLLRCQYGAHLTFLFLIGGLLLPFDGFWLGVAIFIASLAAGMAIPFLLVRQR</sequence>
<name>A0ABT1IG79_9PSEU</name>
<keyword evidence="1" id="KW-0472">Membrane</keyword>
<proteinExistence type="predicted"/>
<organism evidence="2 3">
    <name type="scientific">Actinokineospora diospyrosa</name>
    <dbReference type="NCBI Taxonomy" id="103728"/>
    <lineage>
        <taxon>Bacteria</taxon>
        <taxon>Bacillati</taxon>
        <taxon>Actinomycetota</taxon>
        <taxon>Actinomycetes</taxon>
        <taxon>Pseudonocardiales</taxon>
        <taxon>Pseudonocardiaceae</taxon>
        <taxon>Actinokineospora</taxon>
    </lineage>
</organism>
<dbReference type="RefSeq" id="WP_253888511.1">
    <property type="nucleotide sequence ID" value="NZ_BAAAVB010000005.1"/>
</dbReference>